<sequence>MENLDASLDASRKNYLLNRDSYESRRLIEQHHVWVKNQGYRVHPTIEATLPPNARIADIATGTGIWTLDLSHSTKDTHPSWTFDGFDISSAQFPSQDSVPSNVHLHIADVKRPFPAEFHGQFDMIHARLLLLAMDSMDWILVVNNMKTLLKPGGWIQWAEIDLEPMHTALRDKLGASTEYLQKGCDKLWELCRHRLSGACKNLFNAFKGAGLNDVVLDPVTSDRLPELREISTKVEMRVVLGVGKQAIQNGAEAAWSLEELEYVVAQMEKEAENGAYVVFYIKTVIGRKS</sequence>
<dbReference type="PANTHER" id="PTHR43591">
    <property type="entry name" value="METHYLTRANSFERASE"/>
    <property type="match status" value="1"/>
</dbReference>
<dbReference type="OrthoDB" id="417697at2759"/>
<comment type="caution">
    <text evidence="1">The sequence shown here is derived from an EMBL/GenBank/DDBJ whole genome shotgun (WGS) entry which is preliminary data.</text>
</comment>
<proteinExistence type="predicted"/>
<gene>
    <name evidence="1" type="ORF">NA57DRAFT_76550</name>
</gene>
<dbReference type="Gene3D" id="3.40.50.150">
    <property type="entry name" value="Vaccinia Virus protein VP39"/>
    <property type="match status" value="1"/>
</dbReference>
<dbReference type="AlphaFoldDB" id="A0A9P4IGG4"/>
<reference evidence="1" key="1">
    <citation type="journal article" date="2020" name="Stud. Mycol.">
        <title>101 Dothideomycetes genomes: a test case for predicting lifestyles and emergence of pathogens.</title>
        <authorList>
            <person name="Haridas S."/>
            <person name="Albert R."/>
            <person name="Binder M."/>
            <person name="Bloem J."/>
            <person name="Labutti K."/>
            <person name="Salamov A."/>
            <person name="Andreopoulos B."/>
            <person name="Baker S."/>
            <person name="Barry K."/>
            <person name="Bills G."/>
            <person name="Bluhm B."/>
            <person name="Cannon C."/>
            <person name="Castanera R."/>
            <person name="Culley D."/>
            <person name="Daum C."/>
            <person name="Ezra D."/>
            <person name="Gonzalez J."/>
            <person name="Henrissat B."/>
            <person name="Kuo A."/>
            <person name="Liang C."/>
            <person name="Lipzen A."/>
            <person name="Lutzoni F."/>
            <person name="Magnuson J."/>
            <person name="Mondo S."/>
            <person name="Nolan M."/>
            <person name="Ohm R."/>
            <person name="Pangilinan J."/>
            <person name="Park H.-J."/>
            <person name="Ramirez L."/>
            <person name="Alfaro M."/>
            <person name="Sun H."/>
            <person name="Tritt A."/>
            <person name="Yoshinaga Y."/>
            <person name="Zwiers L.-H."/>
            <person name="Turgeon B."/>
            <person name="Goodwin S."/>
            <person name="Spatafora J."/>
            <person name="Crous P."/>
            <person name="Grigoriev I."/>
        </authorList>
    </citation>
    <scope>NUCLEOTIDE SEQUENCE</scope>
    <source>
        <strain evidence="1">CBS 133067</strain>
    </source>
</reference>
<dbReference type="EMBL" id="ML978127">
    <property type="protein sequence ID" value="KAF2097741.1"/>
    <property type="molecule type" value="Genomic_DNA"/>
</dbReference>
<dbReference type="SUPFAM" id="SSF53335">
    <property type="entry name" value="S-adenosyl-L-methionine-dependent methyltransferases"/>
    <property type="match status" value="1"/>
</dbReference>
<name>A0A9P4IGG4_9PEZI</name>
<dbReference type="InterPro" id="IPR029063">
    <property type="entry name" value="SAM-dependent_MTases_sf"/>
</dbReference>
<dbReference type="PANTHER" id="PTHR43591:SF50">
    <property type="entry name" value="METHYLTRANSFERASE DOMAIN-CONTAINING PROTEIN-RELATED"/>
    <property type="match status" value="1"/>
</dbReference>
<accession>A0A9P4IGG4</accession>
<protein>
    <recommendedName>
        <fullName evidence="3">S-adenosyl-L-methionine-dependent methyltransferase</fullName>
    </recommendedName>
</protein>
<dbReference type="Proteomes" id="UP000799772">
    <property type="component" value="Unassembled WGS sequence"/>
</dbReference>
<evidence type="ECO:0008006" key="3">
    <source>
        <dbReference type="Google" id="ProtNLM"/>
    </source>
</evidence>
<evidence type="ECO:0000313" key="2">
    <source>
        <dbReference type="Proteomes" id="UP000799772"/>
    </source>
</evidence>
<keyword evidence="2" id="KW-1185">Reference proteome</keyword>
<evidence type="ECO:0000313" key="1">
    <source>
        <dbReference type="EMBL" id="KAF2097741.1"/>
    </source>
</evidence>
<dbReference type="CDD" id="cd02440">
    <property type="entry name" value="AdoMet_MTases"/>
    <property type="match status" value="1"/>
</dbReference>
<dbReference type="Pfam" id="PF13489">
    <property type="entry name" value="Methyltransf_23"/>
    <property type="match status" value="1"/>
</dbReference>
<organism evidence="1 2">
    <name type="scientific">Rhizodiscina lignyota</name>
    <dbReference type="NCBI Taxonomy" id="1504668"/>
    <lineage>
        <taxon>Eukaryota</taxon>
        <taxon>Fungi</taxon>
        <taxon>Dikarya</taxon>
        <taxon>Ascomycota</taxon>
        <taxon>Pezizomycotina</taxon>
        <taxon>Dothideomycetes</taxon>
        <taxon>Pleosporomycetidae</taxon>
        <taxon>Aulographales</taxon>
        <taxon>Rhizodiscinaceae</taxon>
        <taxon>Rhizodiscina</taxon>
    </lineage>
</organism>